<evidence type="ECO:0008006" key="3">
    <source>
        <dbReference type="Google" id="ProtNLM"/>
    </source>
</evidence>
<proteinExistence type="predicted"/>
<keyword evidence="2" id="KW-1185">Reference proteome</keyword>
<accession>A0A9E5DE95</accession>
<comment type="caution">
    <text evidence="1">The sequence shown here is derived from an EMBL/GenBank/DDBJ whole genome shotgun (WGS) entry which is preliminary data.</text>
</comment>
<evidence type="ECO:0000313" key="1">
    <source>
        <dbReference type="EMBL" id="MCM1988074.1"/>
    </source>
</evidence>
<protein>
    <recommendedName>
        <fullName evidence="3">Threonine synthase</fullName>
    </recommendedName>
</protein>
<organism evidence="1 2">
    <name type="scientific">Methanococcoides seepicolus</name>
    <dbReference type="NCBI Taxonomy" id="2828780"/>
    <lineage>
        <taxon>Archaea</taxon>
        <taxon>Methanobacteriati</taxon>
        <taxon>Methanobacteriota</taxon>
        <taxon>Stenosarchaea group</taxon>
        <taxon>Methanomicrobia</taxon>
        <taxon>Methanosarcinales</taxon>
        <taxon>Methanosarcinaceae</taxon>
        <taxon>Methanococcoides</taxon>
    </lineage>
</organism>
<gene>
    <name evidence="1" type="ORF">KDK67_14040</name>
</gene>
<dbReference type="AlphaFoldDB" id="A0A9E5DE95"/>
<evidence type="ECO:0000313" key="2">
    <source>
        <dbReference type="Proteomes" id="UP001056766"/>
    </source>
</evidence>
<feature type="non-terminal residue" evidence="1">
    <location>
        <position position="1"/>
    </location>
</feature>
<sequence>VESGHIDPEERTVVYVTGNGLKAQETIAGALDSPRSIKPTYSEFTKKFSNIAKKQELTHQEVN</sequence>
<reference evidence="1" key="1">
    <citation type="journal article" date="2021" name="mSystems">
        <title>Bacteria and Archaea Synergistically Convert Glycine Betaine to Biogenic Methane in the Formosa Cold Seep of the South China Sea.</title>
        <authorList>
            <person name="Li L."/>
            <person name="Zhang W."/>
            <person name="Zhang S."/>
            <person name="Song L."/>
            <person name="Sun Q."/>
            <person name="Zhang H."/>
            <person name="Xiang H."/>
            <person name="Dong X."/>
        </authorList>
    </citation>
    <scope>NUCLEOTIDE SEQUENCE</scope>
    <source>
        <strain evidence="1">LLY</strain>
    </source>
</reference>
<dbReference type="Proteomes" id="UP001056766">
    <property type="component" value="Unassembled WGS sequence"/>
</dbReference>
<reference evidence="1" key="2">
    <citation type="submission" date="2021-04" db="EMBL/GenBank/DDBJ databases">
        <authorList>
            <person name="Dong X."/>
        </authorList>
    </citation>
    <scope>NUCLEOTIDE SEQUENCE</scope>
    <source>
        <strain evidence="1">LLY</strain>
    </source>
</reference>
<name>A0A9E5DE95_9EURY</name>
<dbReference type="EMBL" id="JAGSOI010000136">
    <property type="protein sequence ID" value="MCM1988074.1"/>
    <property type="molecule type" value="Genomic_DNA"/>
</dbReference>